<evidence type="ECO:0000256" key="12">
    <source>
        <dbReference type="ARBA" id="ARBA00053390"/>
    </source>
</evidence>
<comment type="similarity">
    <text evidence="2">Belongs to the Tom40 family.</text>
</comment>
<gene>
    <name evidence="14" type="ORF">D6D15_02567</name>
</gene>
<dbReference type="GO" id="GO:0005741">
    <property type="term" value="C:mitochondrial outer membrane"/>
    <property type="evidence" value="ECO:0007669"/>
    <property type="project" value="UniProtKB-SubCell"/>
</dbReference>
<evidence type="ECO:0000256" key="8">
    <source>
        <dbReference type="ARBA" id="ARBA00023065"/>
    </source>
</evidence>
<dbReference type="GO" id="GO:0030150">
    <property type="term" value="P:protein import into mitochondrial matrix"/>
    <property type="evidence" value="ECO:0007669"/>
    <property type="project" value="InterPro"/>
</dbReference>
<comment type="caution">
    <text evidence="14">The sequence shown here is derived from an EMBL/GenBank/DDBJ whole genome shotgun (WGS) entry which is preliminary data.</text>
</comment>
<evidence type="ECO:0000313" key="14">
    <source>
        <dbReference type="EMBL" id="THW93267.1"/>
    </source>
</evidence>
<evidence type="ECO:0000256" key="6">
    <source>
        <dbReference type="ARBA" id="ARBA00022787"/>
    </source>
</evidence>
<proteinExistence type="inferred from homology"/>
<evidence type="ECO:0000256" key="1">
    <source>
        <dbReference type="ARBA" id="ARBA00004374"/>
    </source>
</evidence>
<keyword evidence="10" id="KW-0496">Mitochondrion</keyword>
<evidence type="ECO:0000256" key="11">
    <source>
        <dbReference type="ARBA" id="ARBA00023136"/>
    </source>
</evidence>
<dbReference type="GO" id="GO:0015288">
    <property type="term" value="F:porin activity"/>
    <property type="evidence" value="ECO:0007669"/>
    <property type="project" value="UniProtKB-KW"/>
</dbReference>
<comment type="function">
    <text evidence="12">Channel-forming protein essential for import of protein precursors into mitochondria.</text>
</comment>
<keyword evidence="9" id="KW-0626">Porin</keyword>
<dbReference type="CDD" id="cd07305">
    <property type="entry name" value="Porin3_Tom40"/>
    <property type="match status" value="1"/>
</dbReference>
<accession>A0A4V4IWG7</accession>
<dbReference type="PANTHER" id="PTHR10802">
    <property type="entry name" value="MITOCHONDRIAL IMPORT RECEPTOR SUBUNIT TOM40"/>
    <property type="match status" value="1"/>
</dbReference>
<dbReference type="AlphaFoldDB" id="A0A4V4IWG7"/>
<evidence type="ECO:0000256" key="5">
    <source>
        <dbReference type="ARBA" id="ARBA00022692"/>
    </source>
</evidence>
<keyword evidence="6" id="KW-1000">Mitochondrion outer membrane</keyword>
<evidence type="ECO:0000256" key="13">
    <source>
        <dbReference type="ARBA" id="ARBA00078731"/>
    </source>
</evidence>
<organism evidence="14 15">
    <name type="scientific">Aureobasidium pullulans</name>
    <name type="common">Black yeast</name>
    <name type="synonym">Pullularia pullulans</name>
    <dbReference type="NCBI Taxonomy" id="5580"/>
    <lineage>
        <taxon>Eukaryota</taxon>
        <taxon>Fungi</taxon>
        <taxon>Dikarya</taxon>
        <taxon>Ascomycota</taxon>
        <taxon>Pezizomycotina</taxon>
        <taxon>Dothideomycetes</taxon>
        <taxon>Dothideomycetidae</taxon>
        <taxon>Dothideales</taxon>
        <taxon>Saccotheciaceae</taxon>
        <taxon>Aureobasidium</taxon>
    </lineage>
</organism>
<evidence type="ECO:0000256" key="3">
    <source>
        <dbReference type="ARBA" id="ARBA00022448"/>
    </source>
</evidence>
<keyword evidence="7" id="KW-0653">Protein transport</keyword>
<keyword evidence="8" id="KW-0406">Ion transport</keyword>
<dbReference type="GO" id="GO:0006811">
    <property type="term" value="P:monoatomic ion transport"/>
    <property type="evidence" value="ECO:0007669"/>
    <property type="project" value="UniProtKB-KW"/>
</dbReference>
<protein>
    <recommendedName>
        <fullName evidence="13">Translocase of outer membrane 40 kDa subunit</fullName>
    </recommendedName>
</protein>
<dbReference type="Proteomes" id="UP000304928">
    <property type="component" value="Unassembled WGS sequence"/>
</dbReference>
<dbReference type="InterPro" id="IPR027246">
    <property type="entry name" value="Porin_Euk/Tom40"/>
</dbReference>
<sequence>MLATIRRSTELLVEALPRSEVIGPITPAQIFGIDVVGRAKQTRAPKVPSSPPSAAGVPRLVQSPSAAKVYIMTSLPITTTPYPPVAPVAPVAEKKSGALSAVSNNALASALKDTYSAFQARREALGLTNPGTVENVAKEVQRDVFLNNLSFSGLRADLTKAFSVSPLFQVSHAFSQGSQQIPPYAFLALYGTNKIFCQGNLDSDLSLSARFNYRWTPRWVTKTTTQIQAASMAGPGGAQFSFENDYVGNDFTAQVKAMNPSILDGPLTGIFIGSYLQSITPRLALGLEAVYQRPAAQLGPEAMISYAAKYKGEDWIASAQLMPSGGVQGSYWRRLSAQLETGVDLNLQFAGNPMMGGMRKEGVATLGAKYDFRASSFRAQVDTAGKLGVLLEKRIVPMVQITFAGELDHVKNAAKVGLAVSIEAAEEEVMAQQESAMAAGPVTPPF</sequence>
<name>A0A4V4IWG7_AURPU</name>
<dbReference type="Gene3D" id="2.40.160.10">
    <property type="entry name" value="Porin"/>
    <property type="match status" value="1"/>
</dbReference>
<dbReference type="InterPro" id="IPR037930">
    <property type="entry name" value="Tom40"/>
</dbReference>
<evidence type="ECO:0000256" key="10">
    <source>
        <dbReference type="ARBA" id="ARBA00023128"/>
    </source>
</evidence>
<evidence type="ECO:0000256" key="2">
    <source>
        <dbReference type="ARBA" id="ARBA00010510"/>
    </source>
</evidence>
<evidence type="ECO:0000313" key="15">
    <source>
        <dbReference type="Proteomes" id="UP000304928"/>
    </source>
</evidence>
<dbReference type="FunFam" id="2.40.160.10:FF:000009">
    <property type="entry name" value="Mitochondrial import receptor subunit TOM40"/>
    <property type="match status" value="1"/>
</dbReference>
<comment type="subcellular location">
    <subcellularLocation>
        <location evidence="1">Mitochondrion outer membrane</location>
        <topology evidence="1">Multi-pass membrane protein</topology>
    </subcellularLocation>
</comment>
<keyword evidence="4" id="KW-1134">Transmembrane beta strand</keyword>
<keyword evidence="5" id="KW-0812">Transmembrane</keyword>
<evidence type="ECO:0000256" key="9">
    <source>
        <dbReference type="ARBA" id="ARBA00023114"/>
    </source>
</evidence>
<keyword evidence="3" id="KW-0813">Transport</keyword>
<evidence type="ECO:0000256" key="4">
    <source>
        <dbReference type="ARBA" id="ARBA00022452"/>
    </source>
</evidence>
<dbReference type="Pfam" id="PF01459">
    <property type="entry name" value="Porin_3"/>
    <property type="match status" value="1"/>
</dbReference>
<dbReference type="GO" id="GO:0046930">
    <property type="term" value="C:pore complex"/>
    <property type="evidence" value="ECO:0007669"/>
    <property type="project" value="UniProtKB-KW"/>
</dbReference>
<evidence type="ECO:0000256" key="7">
    <source>
        <dbReference type="ARBA" id="ARBA00022927"/>
    </source>
</evidence>
<dbReference type="GO" id="GO:0008320">
    <property type="term" value="F:protein transmembrane transporter activity"/>
    <property type="evidence" value="ECO:0007669"/>
    <property type="project" value="InterPro"/>
</dbReference>
<dbReference type="InterPro" id="IPR023614">
    <property type="entry name" value="Porin_dom_sf"/>
</dbReference>
<reference evidence="14 15" key="1">
    <citation type="submission" date="2018-10" db="EMBL/GenBank/DDBJ databases">
        <title>Fifty Aureobasidium pullulans genomes reveal a recombining polyextremotolerant generalist.</title>
        <authorList>
            <person name="Gostincar C."/>
            <person name="Turk M."/>
            <person name="Zajc J."/>
            <person name="Gunde-Cimerman N."/>
        </authorList>
    </citation>
    <scope>NUCLEOTIDE SEQUENCE [LARGE SCALE GENOMIC DNA]</scope>
    <source>
        <strain evidence="14 15">EXF-10507</strain>
    </source>
</reference>
<keyword evidence="11" id="KW-0472">Membrane</keyword>
<dbReference type="EMBL" id="QZAR01000026">
    <property type="protein sequence ID" value="THW93267.1"/>
    <property type="molecule type" value="Genomic_DNA"/>
</dbReference>